<protein>
    <recommendedName>
        <fullName evidence="4">EB domain-containing protein</fullName>
    </recommendedName>
</protein>
<accession>A0A139WDH8</accession>
<evidence type="ECO:0000313" key="2">
    <source>
        <dbReference type="EMBL" id="KYB25986.1"/>
    </source>
</evidence>
<evidence type="ECO:0008006" key="4">
    <source>
        <dbReference type="Google" id="ProtNLM"/>
    </source>
</evidence>
<dbReference type="EMBL" id="KQ971358">
    <property type="protein sequence ID" value="KYB25986.1"/>
    <property type="molecule type" value="Genomic_DNA"/>
</dbReference>
<reference evidence="2 3" key="1">
    <citation type="journal article" date="2008" name="Nature">
        <title>The genome of the model beetle and pest Tribolium castaneum.</title>
        <authorList>
            <consortium name="Tribolium Genome Sequencing Consortium"/>
            <person name="Richards S."/>
            <person name="Gibbs R.A."/>
            <person name="Weinstock G.M."/>
            <person name="Brown S.J."/>
            <person name="Denell R."/>
            <person name="Beeman R.W."/>
            <person name="Gibbs R."/>
            <person name="Beeman R.W."/>
            <person name="Brown S.J."/>
            <person name="Bucher G."/>
            <person name="Friedrich M."/>
            <person name="Grimmelikhuijzen C.J."/>
            <person name="Klingler M."/>
            <person name="Lorenzen M."/>
            <person name="Richards S."/>
            <person name="Roth S."/>
            <person name="Schroder R."/>
            <person name="Tautz D."/>
            <person name="Zdobnov E.M."/>
            <person name="Muzny D."/>
            <person name="Gibbs R.A."/>
            <person name="Weinstock G.M."/>
            <person name="Attaway T."/>
            <person name="Bell S."/>
            <person name="Buhay C.J."/>
            <person name="Chandrabose M.N."/>
            <person name="Chavez D."/>
            <person name="Clerk-Blankenburg K.P."/>
            <person name="Cree A."/>
            <person name="Dao M."/>
            <person name="Davis C."/>
            <person name="Chacko J."/>
            <person name="Dinh H."/>
            <person name="Dugan-Rocha S."/>
            <person name="Fowler G."/>
            <person name="Garner T.T."/>
            <person name="Garnes J."/>
            <person name="Gnirke A."/>
            <person name="Hawes A."/>
            <person name="Hernandez J."/>
            <person name="Hines S."/>
            <person name="Holder M."/>
            <person name="Hume J."/>
            <person name="Jhangiani S.N."/>
            <person name="Joshi V."/>
            <person name="Khan Z.M."/>
            <person name="Jackson L."/>
            <person name="Kovar C."/>
            <person name="Kowis A."/>
            <person name="Lee S."/>
            <person name="Lewis L.R."/>
            <person name="Margolis J."/>
            <person name="Morgan M."/>
            <person name="Nazareth L.V."/>
            <person name="Nguyen N."/>
            <person name="Okwuonu G."/>
            <person name="Parker D."/>
            <person name="Richards S."/>
            <person name="Ruiz S.J."/>
            <person name="Santibanez J."/>
            <person name="Savard J."/>
            <person name="Scherer S.E."/>
            <person name="Schneider B."/>
            <person name="Sodergren E."/>
            <person name="Tautz D."/>
            <person name="Vattahil S."/>
            <person name="Villasana D."/>
            <person name="White C.S."/>
            <person name="Wright R."/>
            <person name="Park Y."/>
            <person name="Beeman R.W."/>
            <person name="Lord J."/>
            <person name="Oppert B."/>
            <person name="Lorenzen M."/>
            <person name="Brown S."/>
            <person name="Wang L."/>
            <person name="Savard J."/>
            <person name="Tautz D."/>
            <person name="Richards S."/>
            <person name="Weinstock G."/>
            <person name="Gibbs R.A."/>
            <person name="Liu Y."/>
            <person name="Worley K."/>
            <person name="Weinstock G."/>
            <person name="Elsik C.G."/>
            <person name="Reese J.T."/>
            <person name="Elhaik E."/>
            <person name="Landan G."/>
            <person name="Graur D."/>
            <person name="Arensburger P."/>
            <person name="Atkinson P."/>
            <person name="Beeman R.W."/>
            <person name="Beidler J."/>
            <person name="Brown S.J."/>
            <person name="Demuth J.P."/>
            <person name="Drury D.W."/>
            <person name="Du Y.Z."/>
            <person name="Fujiwara H."/>
            <person name="Lorenzen M."/>
            <person name="Maselli V."/>
            <person name="Osanai M."/>
            <person name="Park Y."/>
            <person name="Robertson H.M."/>
            <person name="Tu Z."/>
            <person name="Wang J.J."/>
            <person name="Wang S."/>
            <person name="Richards S."/>
            <person name="Song H."/>
            <person name="Zhang L."/>
            <person name="Sodergren E."/>
            <person name="Werner D."/>
            <person name="Stanke M."/>
            <person name="Morgenstern B."/>
            <person name="Solovyev V."/>
            <person name="Kosarev P."/>
            <person name="Brown G."/>
            <person name="Chen H.C."/>
            <person name="Ermolaeva O."/>
            <person name="Hlavina W."/>
            <person name="Kapustin Y."/>
            <person name="Kiryutin B."/>
            <person name="Kitts P."/>
            <person name="Maglott D."/>
            <person name="Pruitt K."/>
            <person name="Sapojnikov V."/>
            <person name="Souvorov A."/>
            <person name="Mackey A.J."/>
            <person name="Waterhouse R.M."/>
            <person name="Wyder S."/>
            <person name="Zdobnov E.M."/>
            <person name="Zdobnov E.M."/>
            <person name="Wyder S."/>
            <person name="Kriventseva E.V."/>
            <person name="Kadowaki T."/>
            <person name="Bork P."/>
            <person name="Aranda M."/>
            <person name="Bao R."/>
            <person name="Beermann A."/>
            <person name="Berns N."/>
            <person name="Bolognesi R."/>
            <person name="Bonneton F."/>
            <person name="Bopp D."/>
            <person name="Brown S.J."/>
            <person name="Bucher G."/>
            <person name="Butts T."/>
            <person name="Chaumot A."/>
            <person name="Denell R.E."/>
            <person name="Ferrier D.E."/>
            <person name="Friedrich M."/>
            <person name="Gordon C.M."/>
            <person name="Jindra M."/>
            <person name="Klingler M."/>
            <person name="Lan Q."/>
            <person name="Lattorff H.M."/>
            <person name="Laudet V."/>
            <person name="von Levetsow C."/>
            <person name="Liu Z."/>
            <person name="Lutz R."/>
            <person name="Lynch J.A."/>
            <person name="da Fonseca R.N."/>
            <person name="Posnien N."/>
            <person name="Reuter R."/>
            <person name="Roth S."/>
            <person name="Savard J."/>
            <person name="Schinko J.B."/>
            <person name="Schmitt C."/>
            <person name="Schoppmeier M."/>
            <person name="Schroder R."/>
            <person name="Shippy T.D."/>
            <person name="Simonnet F."/>
            <person name="Marques-Souza H."/>
            <person name="Tautz D."/>
            <person name="Tomoyasu Y."/>
            <person name="Trauner J."/>
            <person name="Van der Zee M."/>
            <person name="Vervoort M."/>
            <person name="Wittkopp N."/>
            <person name="Wimmer E.A."/>
            <person name="Yang X."/>
            <person name="Jones A.K."/>
            <person name="Sattelle D.B."/>
            <person name="Ebert P.R."/>
            <person name="Nelson D."/>
            <person name="Scott J.G."/>
            <person name="Beeman R.W."/>
            <person name="Muthukrishnan S."/>
            <person name="Kramer K.J."/>
            <person name="Arakane Y."/>
            <person name="Beeman R.W."/>
            <person name="Zhu Q."/>
            <person name="Hogenkamp D."/>
            <person name="Dixit R."/>
            <person name="Oppert B."/>
            <person name="Jiang H."/>
            <person name="Zou Z."/>
            <person name="Marshall J."/>
            <person name="Elpidina E."/>
            <person name="Vinokurov K."/>
            <person name="Oppert C."/>
            <person name="Zou Z."/>
            <person name="Evans J."/>
            <person name="Lu Z."/>
            <person name="Zhao P."/>
            <person name="Sumathipala N."/>
            <person name="Altincicek B."/>
            <person name="Vilcinskas A."/>
            <person name="Williams M."/>
            <person name="Hultmark D."/>
            <person name="Hetru C."/>
            <person name="Jiang H."/>
            <person name="Grimmelikhuijzen C.J."/>
            <person name="Hauser F."/>
            <person name="Cazzamali G."/>
            <person name="Williamson M."/>
            <person name="Park Y."/>
            <person name="Li B."/>
            <person name="Tanaka Y."/>
            <person name="Predel R."/>
            <person name="Neupert S."/>
            <person name="Schachtner J."/>
            <person name="Verleyen P."/>
            <person name="Raible F."/>
            <person name="Bork P."/>
            <person name="Friedrich M."/>
            <person name="Walden K.K."/>
            <person name="Robertson H.M."/>
            <person name="Angeli S."/>
            <person name="Foret S."/>
            <person name="Bucher G."/>
            <person name="Schuetz S."/>
            <person name="Maleszka R."/>
            <person name="Wimmer E.A."/>
            <person name="Beeman R.W."/>
            <person name="Lorenzen M."/>
            <person name="Tomoyasu Y."/>
            <person name="Miller S.C."/>
            <person name="Grossmann D."/>
            <person name="Bucher G."/>
        </authorList>
    </citation>
    <scope>NUCLEOTIDE SEQUENCE [LARGE SCALE GENOMIC DNA]</scope>
    <source>
        <strain evidence="2 3">Georgia GA2</strain>
    </source>
</reference>
<feature type="signal peptide" evidence="1">
    <location>
        <begin position="1"/>
        <end position="21"/>
    </location>
</feature>
<dbReference type="STRING" id="7070.A0A139WDH8"/>
<dbReference type="OMA" id="MIWRINT"/>
<keyword evidence="3" id="KW-1185">Reference proteome</keyword>
<dbReference type="AlphaFoldDB" id="A0A139WDH8"/>
<sequence length="182" mass="20421">MIYATLPLIILLTTFFSTISGSALHGPCESNENCGTLDTFCENGTCVCRDNFRVFYDHCVQIATPVIPCTHKTICKTALGLKGICVDKHCACRSFHHFFNKQCIKSKGLDEECDSDHQCYCGDDCTDKIECLNRICTCKRGFKIKGRRCIPDSNFVQEKSTASTKSVLIYVKLLSVLYFLNI</sequence>
<name>A0A139WDH8_TRICA</name>
<dbReference type="InParanoid" id="A0A139WDH8"/>
<proteinExistence type="predicted"/>
<feature type="chain" id="PRO_5007299721" description="EB domain-containing protein" evidence="1">
    <location>
        <begin position="22"/>
        <end position="182"/>
    </location>
</feature>
<dbReference type="PANTHER" id="PTHR39069:SF8">
    <property type="entry name" value="FI17111P1"/>
    <property type="match status" value="1"/>
</dbReference>
<reference evidence="2 3" key="2">
    <citation type="journal article" date="2010" name="Nucleic Acids Res.">
        <title>BeetleBase in 2010: revisions to provide comprehensive genomic information for Tribolium castaneum.</title>
        <authorList>
            <person name="Kim H.S."/>
            <person name="Murphy T."/>
            <person name="Xia J."/>
            <person name="Caragea D."/>
            <person name="Park Y."/>
            <person name="Beeman R.W."/>
            <person name="Lorenzen M.D."/>
            <person name="Butcher S."/>
            <person name="Manak J.R."/>
            <person name="Brown S.J."/>
        </authorList>
    </citation>
    <scope>GENOME REANNOTATION</scope>
    <source>
        <strain evidence="2 3">Georgia GA2</strain>
    </source>
</reference>
<dbReference type="Proteomes" id="UP000007266">
    <property type="component" value="Linkage group 8"/>
</dbReference>
<dbReference type="PANTHER" id="PTHR39069">
    <property type="entry name" value="ECDYSONE-INDUCIBLE GENE E1, ISOFORM A"/>
    <property type="match status" value="1"/>
</dbReference>
<gene>
    <name evidence="2" type="primary">AUGUSTUS-3.0.2_34018</name>
    <name evidence="2" type="ORF">TcasGA2_TC034018</name>
</gene>
<evidence type="ECO:0000256" key="1">
    <source>
        <dbReference type="SAM" id="SignalP"/>
    </source>
</evidence>
<dbReference type="KEGG" id="tca:103313899"/>
<evidence type="ECO:0000313" key="3">
    <source>
        <dbReference type="Proteomes" id="UP000007266"/>
    </source>
</evidence>
<dbReference type="OrthoDB" id="504708at2759"/>
<organism evidence="2 3">
    <name type="scientific">Tribolium castaneum</name>
    <name type="common">Red flour beetle</name>
    <dbReference type="NCBI Taxonomy" id="7070"/>
    <lineage>
        <taxon>Eukaryota</taxon>
        <taxon>Metazoa</taxon>
        <taxon>Ecdysozoa</taxon>
        <taxon>Arthropoda</taxon>
        <taxon>Hexapoda</taxon>
        <taxon>Insecta</taxon>
        <taxon>Pterygota</taxon>
        <taxon>Neoptera</taxon>
        <taxon>Endopterygota</taxon>
        <taxon>Coleoptera</taxon>
        <taxon>Polyphaga</taxon>
        <taxon>Cucujiformia</taxon>
        <taxon>Tenebrionidae</taxon>
        <taxon>Tenebrionidae incertae sedis</taxon>
        <taxon>Tribolium</taxon>
    </lineage>
</organism>
<keyword evidence="1" id="KW-0732">Signal</keyword>